<dbReference type="GO" id="GO:0005516">
    <property type="term" value="F:calmodulin binding"/>
    <property type="evidence" value="ECO:0007669"/>
    <property type="project" value="UniProtKB-KW"/>
</dbReference>
<dbReference type="AlphaFoldDB" id="A0AAV8Q5Q1"/>
<organism evidence="6 7">
    <name type="scientific">Ensete ventricosum</name>
    <name type="common">Abyssinian banana</name>
    <name type="synonym">Musa ensete</name>
    <dbReference type="NCBI Taxonomy" id="4639"/>
    <lineage>
        <taxon>Eukaryota</taxon>
        <taxon>Viridiplantae</taxon>
        <taxon>Streptophyta</taxon>
        <taxon>Embryophyta</taxon>
        <taxon>Tracheophyta</taxon>
        <taxon>Spermatophyta</taxon>
        <taxon>Magnoliopsida</taxon>
        <taxon>Liliopsida</taxon>
        <taxon>Zingiberales</taxon>
        <taxon>Musaceae</taxon>
        <taxon>Ensete</taxon>
    </lineage>
</organism>
<protein>
    <recommendedName>
        <fullName evidence="5">DUF4005 domain-containing protein</fullName>
    </recommendedName>
</protein>
<evidence type="ECO:0000313" key="7">
    <source>
        <dbReference type="Proteomes" id="UP001222027"/>
    </source>
</evidence>
<evidence type="ECO:0000256" key="3">
    <source>
        <dbReference type="ARBA" id="ARBA00024378"/>
    </source>
</evidence>
<name>A0AAV8Q5Q1_ENSVE</name>
<keyword evidence="7" id="KW-1185">Reference proteome</keyword>
<dbReference type="EMBL" id="JAQQAF010000007">
    <property type="protein sequence ID" value="KAJ8470332.1"/>
    <property type="molecule type" value="Genomic_DNA"/>
</dbReference>
<evidence type="ECO:0000256" key="2">
    <source>
        <dbReference type="ARBA" id="ARBA00024341"/>
    </source>
</evidence>
<feature type="region of interest" description="Disordered" evidence="4">
    <location>
        <begin position="26"/>
        <end position="50"/>
    </location>
</feature>
<comment type="subunit">
    <text evidence="3">Binds to multiple calmodulin (CaM) in the presence of Ca(2+) and CaM-like proteins.</text>
</comment>
<dbReference type="CDD" id="cd23767">
    <property type="entry name" value="IQCD"/>
    <property type="match status" value="1"/>
</dbReference>
<sequence length="441" mass="49182">MGKKGSWFSAIKRAFTSSSKDKFVNSKIPTQGLEKKSTREKKRWGFGKSKHGEFSSFIPLYREPSSIEKILEDAENEQHQRLHLVPSKKIQQSKSPALKPAVIPNYVLISATRIQAAYRGYKARQSYRALRGLMRLQRVMRGQNVKHQTMNTMRCMQMLVRVQSQIHSRRLQMVESRSLQLHHTPEMSEKETESNFGEWSVAHQTEAGGYGEWDDSLLTKAEEEARMRRKEEAVIKRERALAYAYSHQLLKVTPRSAEAMMTGLRSGSAPWWWTWLERQLPSDQAYAAPPVEAPRVQTPRFFAAGLPRATPAPAPQRPHRHRSRRTYGDADDASLTSCPPFEAPNYMAPTASAKAKVKSHHANQESKKKRFSFALGQSIGSLFGGKETMGGGGCGAGSGCGGSQRPGRRGKHRSTESVGGMSIDSIVSLPAGAVAGRRSFA</sequence>
<keyword evidence="1" id="KW-0112">Calmodulin-binding</keyword>
<proteinExistence type="inferred from homology"/>
<feature type="domain" description="DUF4005" evidence="5">
    <location>
        <begin position="323"/>
        <end position="366"/>
    </location>
</feature>
<comment type="similarity">
    <text evidence="2">Belongs to the IQD family.</text>
</comment>
<dbReference type="PANTHER" id="PTHR32295">
    <property type="entry name" value="IQ-DOMAIN 5-RELATED"/>
    <property type="match status" value="1"/>
</dbReference>
<feature type="compositionally biased region" description="Basic residues" evidence="4">
    <location>
        <begin position="38"/>
        <end position="49"/>
    </location>
</feature>
<feature type="compositionally biased region" description="Gly residues" evidence="4">
    <location>
        <begin position="395"/>
        <end position="404"/>
    </location>
</feature>
<dbReference type="PANTHER" id="PTHR32295:SF113">
    <property type="entry name" value="PROTEIN IQ-DOMAIN 14"/>
    <property type="match status" value="1"/>
</dbReference>
<evidence type="ECO:0000256" key="4">
    <source>
        <dbReference type="SAM" id="MobiDB-lite"/>
    </source>
</evidence>
<accession>A0AAV8Q5Q1</accession>
<reference evidence="6 7" key="1">
    <citation type="submission" date="2022-12" db="EMBL/GenBank/DDBJ databases">
        <title>Chromosome-scale assembly of the Ensete ventricosum genome.</title>
        <authorList>
            <person name="Dussert Y."/>
            <person name="Stocks J."/>
            <person name="Wendawek A."/>
            <person name="Woldeyes F."/>
            <person name="Nichols R.A."/>
            <person name="Borrell J.S."/>
        </authorList>
    </citation>
    <scope>NUCLEOTIDE SEQUENCE [LARGE SCALE GENOMIC DNA]</scope>
    <source>
        <strain evidence="7">cv. Maze</strain>
        <tissue evidence="6">Seeds</tissue>
    </source>
</reference>
<gene>
    <name evidence="6" type="ORF">OPV22_024675</name>
</gene>
<dbReference type="Proteomes" id="UP001222027">
    <property type="component" value="Unassembled WGS sequence"/>
</dbReference>
<comment type="caution">
    <text evidence="6">The sequence shown here is derived from an EMBL/GenBank/DDBJ whole genome shotgun (WGS) entry which is preliminary data.</text>
</comment>
<feature type="region of interest" description="Disordered" evidence="4">
    <location>
        <begin position="307"/>
        <end position="333"/>
    </location>
</feature>
<dbReference type="InterPro" id="IPR000048">
    <property type="entry name" value="IQ_motif_EF-hand-BS"/>
</dbReference>
<evidence type="ECO:0000259" key="5">
    <source>
        <dbReference type="Pfam" id="PF13178"/>
    </source>
</evidence>
<dbReference type="SMART" id="SM00015">
    <property type="entry name" value="IQ"/>
    <property type="match status" value="1"/>
</dbReference>
<evidence type="ECO:0000313" key="6">
    <source>
        <dbReference type="EMBL" id="KAJ8470332.1"/>
    </source>
</evidence>
<feature type="region of interest" description="Disordered" evidence="4">
    <location>
        <begin position="395"/>
        <end position="422"/>
    </location>
</feature>
<evidence type="ECO:0000256" key="1">
    <source>
        <dbReference type="ARBA" id="ARBA00022860"/>
    </source>
</evidence>
<dbReference type="Pfam" id="PF00612">
    <property type="entry name" value="IQ"/>
    <property type="match status" value="1"/>
</dbReference>
<dbReference type="InterPro" id="IPR025064">
    <property type="entry name" value="DUF4005"/>
</dbReference>
<dbReference type="PROSITE" id="PS50096">
    <property type="entry name" value="IQ"/>
    <property type="match status" value="1"/>
</dbReference>
<dbReference type="Pfam" id="PF13178">
    <property type="entry name" value="DUF4005"/>
    <property type="match status" value="1"/>
</dbReference>